<reference evidence="3 4" key="1">
    <citation type="journal article" date="2023" name="Nat. Commun.">
        <title>Origin of minicircular mitochondrial genomes in red algae.</title>
        <authorList>
            <person name="Lee Y."/>
            <person name="Cho C.H."/>
            <person name="Lee Y.M."/>
            <person name="Park S.I."/>
            <person name="Yang J.H."/>
            <person name="West J.A."/>
            <person name="Bhattacharya D."/>
            <person name="Yoon H.S."/>
        </authorList>
    </citation>
    <scope>NUCLEOTIDE SEQUENCE [LARGE SCALE GENOMIC DNA]</scope>
    <source>
        <strain evidence="3 4">CCMP1338</strain>
        <tissue evidence="3">Whole cell</tissue>
    </source>
</reference>
<evidence type="ECO:0000313" key="4">
    <source>
        <dbReference type="Proteomes" id="UP001157974"/>
    </source>
</evidence>
<evidence type="ECO:0000256" key="2">
    <source>
        <dbReference type="SAM" id="Phobius"/>
    </source>
</evidence>
<comment type="caution">
    <text evidence="3">The sequence shown here is derived from an EMBL/GenBank/DDBJ whole genome shotgun (WGS) entry which is preliminary data.</text>
</comment>
<accession>A0AAV8URL0</accession>
<dbReference type="AlphaFoldDB" id="A0AAV8URL0"/>
<dbReference type="EMBL" id="JAMWBK010000005">
    <property type="protein sequence ID" value="KAJ8905190.1"/>
    <property type="molecule type" value="Genomic_DNA"/>
</dbReference>
<evidence type="ECO:0000313" key="3">
    <source>
        <dbReference type="EMBL" id="KAJ8905190.1"/>
    </source>
</evidence>
<sequence>MDGGYSLIEGGSVSRAGADVKSILRRQGLLKIVGGVVIILLLIFLVFHHSGSSTAKTKNMSFNNSPNRMIPFLPNMMKVPELGKDGDVLSVPDEEVLRVSQISYAEAKKKCRVQKFDQTKASLDRVLFEISVGNCGSTWQLLVISYLVHSHGFYMPLHHIMREEGENWPGLENYTPKKVSRHYFGHGPGFGKLYKIQHKIDEIEEVGSLKFTAFKRKPQWEADINEFAIGACPCCVLHKDVLGDREKEIATIYMHAFALGLDLKEEELYETRKILARWIQKKYCFPGSVHTSACSVVDEFPELQGYNPFINGDSYDYEEEEAEEDEYEDDYEDEE</sequence>
<gene>
    <name evidence="3" type="ORF">NDN08_001699</name>
</gene>
<protein>
    <submittedName>
        <fullName evidence="3">Uncharacterized protein</fullName>
    </submittedName>
</protein>
<dbReference type="Proteomes" id="UP001157974">
    <property type="component" value="Unassembled WGS sequence"/>
</dbReference>
<keyword evidence="2" id="KW-1133">Transmembrane helix</keyword>
<proteinExistence type="predicted"/>
<feature type="region of interest" description="Disordered" evidence="1">
    <location>
        <begin position="308"/>
        <end position="335"/>
    </location>
</feature>
<keyword evidence="4" id="KW-1185">Reference proteome</keyword>
<name>A0AAV8URL0_9RHOD</name>
<feature type="transmembrane region" description="Helical" evidence="2">
    <location>
        <begin position="29"/>
        <end position="47"/>
    </location>
</feature>
<keyword evidence="2" id="KW-0472">Membrane</keyword>
<organism evidence="3 4">
    <name type="scientific">Rhodosorus marinus</name>
    <dbReference type="NCBI Taxonomy" id="101924"/>
    <lineage>
        <taxon>Eukaryota</taxon>
        <taxon>Rhodophyta</taxon>
        <taxon>Stylonematophyceae</taxon>
        <taxon>Stylonematales</taxon>
        <taxon>Stylonemataceae</taxon>
        <taxon>Rhodosorus</taxon>
    </lineage>
</organism>
<feature type="compositionally biased region" description="Acidic residues" evidence="1">
    <location>
        <begin position="315"/>
        <end position="335"/>
    </location>
</feature>
<evidence type="ECO:0000256" key="1">
    <source>
        <dbReference type="SAM" id="MobiDB-lite"/>
    </source>
</evidence>
<keyword evidence="2" id="KW-0812">Transmembrane</keyword>